<comment type="caution">
    <text evidence="1">The sequence shown here is derived from an EMBL/GenBank/DDBJ whole genome shotgun (WGS) entry which is preliminary data.</text>
</comment>
<proteinExistence type="predicted"/>
<name>A0ABW3Q8M6_9BACT</name>
<dbReference type="Proteomes" id="UP001597116">
    <property type="component" value="Unassembled WGS sequence"/>
</dbReference>
<reference evidence="2" key="1">
    <citation type="journal article" date="2019" name="Int. J. Syst. Evol. Microbiol.">
        <title>The Global Catalogue of Microorganisms (GCM) 10K type strain sequencing project: providing services to taxonomists for standard genome sequencing and annotation.</title>
        <authorList>
            <consortium name="The Broad Institute Genomics Platform"/>
            <consortium name="The Broad Institute Genome Sequencing Center for Infectious Disease"/>
            <person name="Wu L."/>
            <person name="Ma J."/>
        </authorList>
    </citation>
    <scope>NUCLEOTIDE SEQUENCE [LARGE SCALE GENOMIC DNA]</scope>
    <source>
        <strain evidence="2">CCUG 55608</strain>
    </source>
</reference>
<gene>
    <name evidence="1" type="ORF">ACFQ4C_21490</name>
</gene>
<evidence type="ECO:0008006" key="3">
    <source>
        <dbReference type="Google" id="ProtNLM"/>
    </source>
</evidence>
<accession>A0ABW3Q8M6</accession>
<keyword evidence="2" id="KW-1185">Reference proteome</keyword>
<dbReference type="EMBL" id="JBHTLP010000018">
    <property type="protein sequence ID" value="MFD1143717.1"/>
    <property type="molecule type" value="Genomic_DNA"/>
</dbReference>
<evidence type="ECO:0000313" key="1">
    <source>
        <dbReference type="EMBL" id="MFD1143717.1"/>
    </source>
</evidence>
<evidence type="ECO:0000313" key="2">
    <source>
        <dbReference type="Proteomes" id="UP001597116"/>
    </source>
</evidence>
<protein>
    <recommendedName>
        <fullName evidence="3">Lipoprotein</fullName>
    </recommendedName>
</protein>
<organism evidence="1 2">
    <name type="scientific">Larkinella insperata</name>
    <dbReference type="NCBI Taxonomy" id="332158"/>
    <lineage>
        <taxon>Bacteria</taxon>
        <taxon>Pseudomonadati</taxon>
        <taxon>Bacteroidota</taxon>
        <taxon>Cytophagia</taxon>
        <taxon>Cytophagales</taxon>
        <taxon>Spirosomataceae</taxon>
        <taxon>Larkinella</taxon>
    </lineage>
</organism>
<dbReference type="RefSeq" id="WP_379884689.1">
    <property type="nucleotide sequence ID" value="NZ_JBHTLP010000018.1"/>
</dbReference>
<sequence>MKKIALFAALLLAATGCKDETEPLQPQPKNTGSYLLYTTLPAGQFDQLELKVAGAVVGTLTAPFVATGNREVPVSSMPSTVVRLERPEGTYELEAVATLKGQKRAAWSTSLRFETGKIKRSNFQAE</sequence>
<dbReference type="PROSITE" id="PS51257">
    <property type="entry name" value="PROKAR_LIPOPROTEIN"/>
    <property type="match status" value="1"/>
</dbReference>